<dbReference type="KEGG" id="mtw:CQW49_06655"/>
<organism evidence="1 2">
    <name type="scientific">Methylosinus trichosporium (strain ATCC 35070 / NCIMB 11131 / UNIQEM 75 / OB3b)</name>
    <dbReference type="NCBI Taxonomy" id="595536"/>
    <lineage>
        <taxon>Bacteria</taxon>
        <taxon>Pseudomonadati</taxon>
        <taxon>Pseudomonadota</taxon>
        <taxon>Alphaproteobacteria</taxon>
        <taxon>Hyphomicrobiales</taxon>
        <taxon>Methylocystaceae</taxon>
        <taxon>Methylosinus</taxon>
    </lineage>
</organism>
<evidence type="ECO:0000313" key="1">
    <source>
        <dbReference type="EMBL" id="ATQ67603.1"/>
    </source>
</evidence>
<dbReference type="EMBL" id="CP023737">
    <property type="protein sequence ID" value="ATQ67603.1"/>
    <property type="molecule type" value="Genomic_DNA"/>
</dbReference>
<keyword evidence="2" id="KW-1185">Reference proteome</keyword>
<dbReference type="AlphaFoldDB" id="A0A2D2CXZ4"/>
<dbReference type="Proteomes" id="UP000230709">
    <property type="component" value="Chromosome"/>
</dbReference>
<name>A0A2D2CXZ4_METT3</name>
<sequence length="279" mass="30562">MVAGHDCLISTRLGLFAGRREGVKRLLWGYFFGVARHEDAIYLFEACDDPAGSSDMGRILRFHLHDGRLSDFVVLAEGLHNQCHQIAVIDDLLCVVDTARQSIVRLRLDGGLHDIRQPIEVGPRPGGGGAYRHINSIAEVGERIALMLHNGPVLPEEPSELAWLDRDFNLLSRQPLPGRHCHDILPLPDGSIWHCGSFAGEIIDANGARIKISERMTRGLIAVPGGFIVGASLFGPRSDRDILSGSIIYLDRSFRRLVEAPCPGAPTDLLALCRSSPMV</sequence>
<proteinExistence type="predicted"/>
<evidence type="ECO:0000313" key="2">
    <source>
        <dbReference type="Proteomes" id="UP000230709"/>
    </source>
</evidence>
<protein>
    <submittedName>
        <fullName evidence="1">Uncharacterized protein</fullName>
    </submittedName>
</protein>
<accession>A0A2D2CXZ4</accession>
<gene>
    <name evidence="1" type="ORF">CQW49_06655</name>
</gene>
<reference evidence="2" key="1">
    <citation type="submission" date="2017-10" db="EMBL/GenBank/DDBJ databases">
        <title>Completed PacBio SMRT sequence of Methylosinus trichosporium OB3b reveals presence of a third large plasmid.</title>
        <authorList>
            <person name="Charles T.C."/>
            <person name="Lynch M.D.J."/>
            <person name="Heil J.R."/>
            <person name="Cheng J."/>
        </authorList>
    </citation>
    <scope>NUCLEOTIDE SEQUENCE [LARGE SCALE GENOMIC DNA]</scope>
    <source>
        <strain evidence="2">OB3b</strain>
    </source>
</reference>
<dbReference type="SUPFAM" id="SSF63825">
    <property type="entry name" value="YWTD domain"/>
    <property type="match status" value="1"/>
</dbReference>